<feature type="compositionally biased region" description="Polar residues" evidence="1">
    <location>
        <begin position="639"/>
        <end position="649"/>
    </location>
</feature>
<organism evidence="2 3">
    <name type="scientific">Acanthocheilonema viteae</name>
    <name type="common">Filarial nematode worm</name>
    <name type="synonym">Dipetalonema viteae</name>
    <dbReference type="NCBI Taxonomy" id="6277"/>
    <lineage>
        <taxon>Eukaryota</taxon>
        <taxon>Metazoa</taxon>
        <taxon>Ecdysozoa</taxon>
        <taxon>Nematoda</taxon>
        <taxon>Chromadorea</taxon>
        <taxon>Rhabditida</taxon>
        <taxon>Spirurina</taxon>
        <taxon>Spiruromorpha</taxon>
        <taxon>Filarioidea</taxon>
        <taxon>Onchocercidae</taxon>
        <taxon>Acanthocheilonema</taxon>
    </lineage>
</organism>
<evidence type="ECO:0000256" key="1">
    <source>
        <dbReference type="SAM" id="MobiDB-lite"/>
    </source>
</evidence>
<name>A0A498SDC4_ACAVI</name>
<dbReference type="AlphaFoldDB" id="A0A498SDC4"/>
<sequence length="798" mass="88779">MPEQSSTPTREKSHRTQQREQTFHQLLHQLRLSGQNASSSSPELISSGFSISDAARQVIENVLTEGVHELLVPSSSSSSSSIQQSQLQAIIQQFQQRIQSSRQRYSDGNQYIIQLPVQSNQQSSGISQQSRAEQLLLQVSLQQPQQLSVVNPGNINTQMFLQVPQLQGNSNIPPLESSIASQQSHMQRAESLFRQPSQQSAQNVQQQNPQGNNHSLAELSQQTNQCLQSQQHLNGSQYQQQHIQGIQQSLLQLSQQVPILSLQQPLQQTQPLLVQILQQSSTTPQQPRPQQNHHPLIQVPQQPVQQRMPVHYPLQQVQSTQQALAQSLLLPSVQQPAQVFQQSNQAMPSFLLGIPREAAQVLQQTQSNQPPTSLQESASQSIQQMFRQMSQQSMSEVRGTNSEDLESTALLAQVRQKTQQQLNQQQTVQELLRSQLINWESMGIPLGILQVSEPQLQPSQQSSETVQKSLEIPDVSLFNLSPEHFMRVIQQCPYSRSSDQASSVQPFRQLRPSSFLQSCQASSPLGQLSSTQLTPQSLLQSDRQSSSLHHQSSTQFSLSPKNQIQVLPSEAAVSSNRSRSSAAILNDTVTTPSVIASINELRETFPEDSRYDEEPVNNERNDTSISEAETNISSISTVSGATTRLTNSNESHETMADNDSTVRTIPHTTETIYVDSRHISGLNDNSLSVAHLTFDPTATLTQFLHNQQTESDIPEHNVVASSLLLNHFSSSNEINHLLGNNTNDNIETVESRNELDQILRDDILVAQEMANYLADQLAKIESLSCLLNSAMRTNDSSS</sequence>
<feature type="compositionally biased region" description="Low complexity" evidence="1">
    <location>
        <begin position="195"/>
        <end position="214"/>
    </location>
</feature>
<proteinExistence type="predicted"/>
<keyword evidence="3" id="KW-1185">Reference proteome</keyword>
<feature type="compositionally biased region" description="Polar residues" evidence="1">
    <location>
        <begin position="172"/>
        <end position="186"/>
    </location>
</feature>
<evidence type="ECO:0000313" key="2">
    <source>
        <dbReference type="EMBL" id="VBB29869.1"/>
    </source>
</evidence>
<gene>
    <name evidence="2" type="ORF">NAV_LOCUS4660</name>
</gene>
<dbReference type="Proteomes" id="UP000276991">
    <property type="component" value="Unassembled WGS sequence"/>
</dbReference>
<feature type="region of interest" description="Disordered" evidence="1">
    <location>
        <begin position="639"/>
        <end position="658"/>
    </location>
</feature>
<accession>A0A498SDC4</accession>
<protein>
    <submittedName>
        <fullName evidence="2">Uncharacterized protein</fullName>
    </submittedName>
</protein>
<reference evidence="2 3" key="1">
    <citation type="submission" date="2018-08" db="EMBL/GenBank/DDBJ databases">
        <authorList>
            <person name="Laetsch R D."/>
            <person name="Stevens L."/>
            <person name="Kumar S."/>
            <person name="Blaxter L. M."/>
        </authorList>
    </citation>
    <scope>NUCLEOTIDE SEQUENCE [LARGE SCALE GENOMIC DNA]</scope>
</reference>
<dbReference type="EMBL" id="UPTC01000721">
    <property type="protein sequence ID" value="VBB29869.1"/>
    <property type="molecule type" value="Genomic_DNA"/>
</dbReference>
<dbReference type="OrthoDB" id="10629184at2759"/>
<feature type="region of interest" description="Disordered" evidence="1">
    <location>
        <begin position="526"/>
        <end position="562"/>
    </location>
</feature>
<feature type="region of interest" description="Disordered" evidence="1">
    <location>
        <begin position="1"/>
        <end position="22"/>
    </location>
</feature>
<evidence type="ECO:0000313" key="3">
    <source>
        <dbReference type="Proteomes" id="UP000276991"/>
    </source>
</evidence>
<feature type="compositionally biased region" description="Low complexity" evidence="1">
    <location>
        <begin position="527"/>
        <end position="559"/>
    </location>
</feature>
<feature type="region of interest" description="Disordered" evidence="1">
    <location>
        <begin position="172"/>
        <end position="214"/>
    </location>
</feature>